<comment type="caution">
    <text evidence="3">The sequence shown here is derived from an EMBL/GenBank/DDBJ whole genome shotgun (WGS) entry which is preliminary data.</text>
</comment>
<evidence type="ECO:0000313" key="4">
    <source>
        <dbReference type="Proteomes" id="UP000309992"/>
    </source>
</evidence>
<gene>
    <name evidence="3" type="ORF">FCN18_31990</name>
</gene>
<dbReference type="RefSeq" id="WP_137096827.1">
    <property type="nucleotide sequence ID" value="NZ_SWMS01000027.1"/>
</dbReference>
<sequence length="325" mass="35420">MSAVAPQDATPGTGSTTTSNPQGDGPTETNAEARHLDWPACLNARDLGGLITKDGGRVCDGVLVRSDRLSRLTPTGVDAVRRIAPGRIIDLRAARQCEREPNPFADTHLYRNVPLSDPADSPDRQPYLIDRYRSKLDRNLRRFADAVAAVADAPPGAVVVHCQAGKDRTGLVIALILSAIGVLDEMIAADYAVSAIRLDAHYRAKRARIDDPELLELVHELHSARPDTMLATLAHVRAQYGGAEQYLHHGGLTSRQLQALRTRLLDDKPHRSASEHGCADDGHTKHELLMQRGRLHDGTFTDPPHSSSAVVRGHCGSSRRHFEIN</sequence>
<dbReference type="Gene3D" id="3.90.190.10">
    <property type="entry name" value="Protein tyrosine phosphatase superfamily"/>
    <property type="match status" value="1"/>
</dbReference>
<evidence type="ECO:0000259" key="2">
    <source>
        <dbReference type="PROSITE" id="PS50056"/>
    </source>
</evidence>
<dbReference type="InterPro" id="IPR016130">
    <property type="entry name" value="Tyr_Pase_AS"/>
</dbReference>
<name>A0ABY2RVI2_9PSEU</name>
<dbReference type="PROSITE" id="PS00383">
    <property type="entry name" value="TYR_PHOSPHATASE_1"/>
    <property type="match status" value="1"/>
</dbReference>
<organism evidence="3 4">
    <name type="scientific">Prauserella endophytica</name>
    <dbReference type="NCBI Taxonomy" id="1592324"/>
    <lineage>
        <taxon>Bacteria</taxon>
        <taxon>Bacillati</taxon>
        <taxon>Actinomycetota</taxon>
        <taxon>Actinomycetes</taxon>
        <taxon>Pseudonocardiales</taxon>
        <taxon>Pseudonocardiaceae</taxon>
        <taxon>Prauserella</taxon>
        <taxon>Prauserella coralliicola group</taxon>
    </lineage>
</organism>
<feature type="region of interest" description="Disordered" evidence="1">
    <location>
        <begin position="295"/>
        <end position="325"/>
    </location>
</feature>
<evidence type="ECO:0000313" key="3">
    <source>
        <dbReference type="EMBL" id="TKG62339.1"/>
    </source>
</evidence>
<dbReference type="InterPro" id="IPR029021">
    <property type="entry name" value="Prot-tyrosine_phosphatase-like"/>
</dbReference>
<feature type="domain" description="Tyrosine specific protein phosphatases" evidence="2">
    <location>
        <begin position="141"/>
        <end position="197"/>
    </location>
</feature>
<evidence type="ECO:0000256" key="1">
    <source>
        <dbReference type="SAM" id="MobiDB-lite"/>
    </source>
</evidence>
<dbReference type="PROSITE" id="PS50056">
    <property type="entry name" value="TYR_PHOSPHATASE_2"/>
    <property type="match status" value="1"/>
</dbReference>
<keyword evidence="4" id="KW-1185">Reference proteome</keyword>
<dbReference type="SUPFAM" id="SSF52799">
    <property type="entry name" value="(Phosphotyrosine protein) phosphatases II"/>
    <property type="match status" value="1"/>
</dbReference>
<dbReference type="Pfam" id="PF13350">
    <property type="entry name" value="Y_phosphatase3"/>
    <property type="match status" value="1"/>
</dbReference>
<dbReference type="InterPro" id="IPR026893">
    <property type="entry name" value="Tyr/Ser_Pase_IphP-type"/>
</dbReference>
<dbReference type="EMBL" id="SWMS01000027">
    <property type="protein sequence ID" value="TKG62339.1"/>
    <property type="molecule type" value="Genomic_DNA"/>
</dbReference>
<proteinExistence type="predicted"/>
<accession>A0ABY2RVI2</accession>
<reference evidence="3 4" key="1">
    <citation type="journal article" date="2015" name="Antonie Van Leeuwenhoek">
        <title>Prauserella endophytica sp. nov., an endophytic actinobacterium isolated from Tamarix taklamakanensis.</title>
        <authorList>
            <person name="Liu J.M."/>
            <person name="Habden X."/>
            <person name="Guo L."/>
            <person name="Tuo L."/>
            <person name="Jiang Z.K."/>
            <person name="Liu S.W."/>
            <person name="Liu X.F."/>
            <person name="Chen L."/>
            <person name="Li R.F."/>
            <person name="Zhang Y.Q."/>
            <person name="Sun C.H."/>
        </authorList>
    </citation>
    <scope>NUCLEOTIDE SEQUENCE [LARGE SCALE GENOMIC DNA]</scope>
    <source>
        <strain evidence="3 4">CGMCC 4.7182</strain>
    </source>
</reference>
<feature type="region of interest" description="Disordered" evidence="1">
    <location>
        <begin position="1"/>
        <end position="30"/>
    </location>
</feature>
<protein>
    <submittedName>
        <fullName evidence="3">Tyrosine-protein phosphatase</fullName>
    </submittedName>
</protein>
<dbReference type="Proteomes" id="UP000309992">
    <property type="component" value="Unassembled WGS sequence"/>
</dbReference>
<feature type="compositionally biased region" description="Low complexity" evidence="1">
    <location>
        <begin position="10"/>
        <end position="21"/>
    </location>
</feature>
<dbReference type="InterPro" id="IPR000387">
    <property type="entry name" value="Tyr_Pase_dom"/>
</dbReference>